<name>A0A3R9MDH8_9BACT</name>
<dbReference type="PROSITE" id="PS51257">
    <property type="entry name" value="PROKAR_LIPOPROTEIN"/>
    <property type="match status" value="1"/>
</dbReference>
<dbReference type="RefSeq" id="WP_125440303.1">
    <property type="nucleotide sequence ID" value="NZ_RWIU01000009.1"/>
</dbReference>
<feature type="signal peptide" evidence="1">
    <location>
        <begin position="1"/>
        <end position="21"/>
    </location>
</feature>
<feature type="chain" id="PRO_5018530777" description="Lipoprotein" evidence="1">
    <location>
        <begin position="22"/>
        <end position="273"/>
    </location>
</feature>
<protein>
    <recommendedName>
        <fullName evidence="4">Lipoprotein</fullName>
    </recommendedName>
</protein>
<proteinExistence type="predicted"/>
<organism evidence="2 3">
    <name type="scientific">Hymenobacter perfusus</name>
    <dbReference type="NCBI Taxonomy" id="1236770"/>
    <lineage>
        <taxon>Bacteria</taxon>
        <taxon>Pseudomonadati</taxon>
        <taxon>Bacteroidota</taxon>
        <taxon>Cytophagia</taxon>
        <taxon>Cytophagales</taxon>
        <taxon>Hymenobacteraceae</taxon>
        <taxon>Hymenobacter</taxon>
    </lineage>
</organism>
<reference evidence="2 3" key="1">
    <citation type="submission" date="2018-12" db="EMBL/GenBank/DDBJ databases">
        <authorList>
            <person name="Feng G."/>
            <person name="Zhu H."/>
        </authorList>
    </citation>
    <scope>NUCLEOTIDE SEQUENCE [LARGE SCALE GENOMIC DNA]</scope>
    <source>
        <strain evidence="2 3">LMG 26000</strain>
    </source>
</reference>
<dbReference type="EMBL" id="RWIU01000009">
    <property type="protein sequence ID" value="RSK39485.1"/>
    <property type="molecule type" value="Genomic_DNA"/>
</dbReference>
<evidence type="ECO:0000256" key="1">
    <source>
        <dbReference type="SAM" id="SignalP"/>
    </source>
</evidence>
<sequence length="273" mass="30740">MFRIFLLLPLLLAACSSPAVSQSPYPQNPAVSDAQGHPRDSGTFYFPRADSVSKPDLTANQLNIEEQNTQATYCQLVFGSASANLYCFGAPVLSNYYLGHDTYRFLWLRAFHQPVLLTLTQQANGATLQTQFLTKSASAPRLALILFIPPTASPDEAARLQREFDLKQKDPKVLRELAERNRPAERLPQLETTHVLTPQQWQQFLHLVQQSGFHQQTSCEISTVMDGAGWLLEAHTAGGYHAVYRHSPDKPDSFRRACEYLLDLSSARKEDRY</sequence>
<evidence type="ECO:0008006" key="4">
    <source>
        <dbReference type="Google" id="ProtNLM"/>
    </source>
</evidence>
<dbReference type="OrthoDB" id="185897at2"/>
<comment type="caution">
    <text evidence="2">The sequence shown here is derived from an EMBL/GenBank/DDBJ whole genome shotgun (WGS) entry which is preliminary data.</text>
</comment>
<dbReference type="AlphaFoldDB" id="A0A3R9MDH8"/>
<dbReference type="Proteomes" id="UP000270291">
    <property type="component" value="Unassembled WGS sequence"/>
</dbReference>
<keyword evidence="3" id="KW-1185">Reference proteome</keyword>
<accession>A0A3R9MDH8</accession>
<gene>
    <name evidence="2" type="ORF">EI293_19895</name>
</gene>
<evidence type="ECO:0000313" key="3">
    <source>
        <dbReference type="Proteomes" id="UP000270291"/>
    </source>
</evidence>
<evidence type="ECO:0000313" key="2">
    <source>
        <dbReference type="EMBL" id="RSK39485.1"/>
    </source>
</evidence>
<keyword evidence="1" id="KW-0732">Signal</keyword>